<dbReference type="InterPro" id="IPR036236">
    <property type="entry name" value="Znf_C2H2_sf"/>
</dbReference>
<evidence type="ECO:0000313" key="9">
    <source>
        <dbReference type="EMBL" id="KAL2916417.1"/>
    </source>
</evidence>
<comment type="similarity">
    <text evidence="5">Belongs to the STE12 transcription factor family.</text>
</comment>
<keyword evidence="10" id="KW-1185">Reference proteome</keyword>
<comment type="subcellular location">
    <subcellularLocation>
        <location evidence="1">Nucleus</location>
    </subcellularLocation>
</comment>
<feature type="compositionally biased region" description="Low complexity" evidence="7">
    <location>
        <begin position="29"/>
        <end position="49"/>
    </location>
</feature>
<evidence type="ECO:0000259" key="8">
    <source>
        <dbReference type="PROSITE" id="PS50157"/>
    </source>
</evidence>
<feature type="domain" description="C2H2-type" evidence="8">
    <location>
        <begin position="598"/>
        <end position="627"/>
    </location>
</feature>
<feature type="compositionally biased region" description="Polar residues" evidence="7">
    <location>
        <begin position="658"/>
        <end position="681"/>
    </location>
</feature>
<keyword evidence="2" id="KW-0805">Transcription regulation</keyword>
<dbReference type="PROSITE" id="PS50157">
    <property type="entry name" value="ZINC_FINGER_C2H2_2"/>
    <property type="match status" value="1"/>
</dbReference>
<keyword evidence="3" id="KW-0804">Transcription</keyword>
<evidence type="ECO:0000256" key="3">
    <source>
        <dbReference type="ARBA" id="ARBA00023163"/>
    </source>
</evidence>
<dbReference type="PANTHER" id="PTHR47427">
    <property type="entry name" value="PROTEIN STE12"/>
    <property type="match status" value="1"/>
</dbReference>
<dbReference type="Proteomes" id="UP001527925">
    <property type="component" value="Unassembled WGS sequence"/>
</dbReference>
<proteinExistence type="inferred from homology"/>
<evidence type="ECO:0000313" key="10">
    <source>
        <dbReference type="Proteomes" id="UP001527925"/>
    </source>
</evidence>
<feature type="compositionally biased region" description="Low complexity" evidence="7">
    <location>
        <begin position="62"/>
        <end position="76"/>
    </location>
</feature>
<dbReference type="Pfam" id="PF02200">
    <property type="entry name" value="STE"/>
    <property type="match status" value="1"/>
</dbReference>
<dbReference type="InterPro" id="IPR013087">
    <property type="entry name" value="Znf_C2H2_type"/>
</dbReference>
<feature type="region of interest" description="Disordered" evidence="7">
    <location>
        <begin position="609"/>
        <end position="684"/>
    </location>
</feature>
<feature type="region of interest" description="Disordered" evidence="7">
    <location>
        <begin position="463"/>
        <end position="485"/>
    </location>
</feature>
<dbReference type="Gene3D" id="3.30.160.60">
    <property type="entry name" value="Classic Zinc Finger"/>
    <property type="match status" value="1"/>
</dbReference>
<feature type="compositionally biased region" description="Low complexity" evidence="7">
    <location>
        <begin position="622"/>
        <end position="631"/>
    </location>
</feature>
<evidence type="ECO:0000256" key="6">
    <source>
        <dbReference type="PROSITE-ProRule" id="PRU00042"/>
    </source>
</evidence>
<feature type="region of interest" description="Disordered" evidence="7">
    <location>
        <begin position="1"/>
        <end position="119"/>
    </location>
</feature>
<dbReference type="InterPro" id="IPR003120">
    <property type="entry name" value="Ste12"/>
</dbReference>
<evidence type="ECO:0000256" key="4">
    <source>
        <dbReference type="ARBA" id="ARBA00023242"/>
    </source>
</evidence>
<dbReference type="SMART" id="SM00355">
    <property type="entry name" value="ZnF_C2H2"/>
    <property type="match status" value="1"/>
</dbReference>
<protein>
    <recommendedName>
        <fullName evidence="8">C2H2-type domain-containing protein</fullName>
    </recommendedName>
</protein>
<evidence type="ECO:0000256" key="2">
    <source>
        <dbReference type="ARBA" id="ARBA00023015"/>
    </source>
</evidence>
<evidence type="ECO:0000256" key="1">
    <source>
        <dbReference type="ARBA" id="ARBA00004123"/>
    </source>
</evidence>
<name>A0ABR4NA62_9FUNG</name>
<evidence type="ECO:0000256" key="7">
    <source>
        <dbReference type="SAM" id="MobiDB-lite"/>
    </source>
</evidence>
<feature type="region of interest" description="Disordered" evidence="7">
    <location>
        <begin position="712"/>
        <end position="767"/>
    </location>
</feature>
<dbReference type="InterPro" id="IPR052127">
    <property type="entry name" value="STE12_transcription_factor"/>
</dbReference>
<evidence type="ECO:0000256" key="5">
    <source>
        <dbReference type="ARBA" id="ARBA00024345"/>
    </source>
</evidence>
<sequence length="843" mass="89862">MQTFSPQPQHARMQLQQHHAAQLHHHHQLQQQHFQHMQHIQQQQQQQQLQHHDQHAAGPQQPLGLGLNMNMPGLGLTLQHPLGAADPRANPSPHAAQLQPPGPAGHVATAAAGGAGGGPRLALRNQQALEALRVFLATAPTGWPPGQKIKTFHLPNKEVISCVLYNDLFHITGTDIVRALTFRFECFGREIVTLKKFEEGVFSDLRALKPGVDATLEEPRSEFLKFLHEHGTVRTQKKQKVFYWFSVDHDRLFVDALERDLKRERAKQEPCTASAVPMDPQTSLRLALEHVATSPFNPGGPHSMALASRGAAALAVANRTVHMQLPLRAVTPGMTPVMTPNLTPVMTPSMPPSTLAPALMPLAHGHLGMAHAFAGSMPIMGSPHLRAVGGLQMHMQQSPMQYSPHMQHHSPHLQYHSPNMQHRSPQMHNYTAASALVSGVTAFGMLSPAQAVRAGNAIPSLSPNDVKVDSDNHTSPELATPSPPFGDVEIAPDAQRFNTTAFVATISPFDQGTDDSTFIKVPDDSRSESHSNLAAAAALAAGSASAAGTPILTEPMAHLPDPAAGPESTFEVVPREMLAPAQPVTPPARPTSAEPRNYTCPVATCGRQFRRSDQLRRHARSHSSPASANRNQAPTSAHSEPDTADLTLEPVPRAGAGTNASGKSPLASSFKSGTGPQTSPKAATAASAASGIAAAQQEQQAQLGLSADTGMAANALPGSSGSTASPMERNLHQKHSAGNQKTSDHAPGAQQDTHRRSVEKLAAHVQQTPGMRTPLAMGKALSGVDMMIANQTPTTLATTSSILHEPENPSMGLSGNLLGLEPNELLHPFESDGSGMREPATFF</sequence>
<reference evidence="9 10" key="1">
    <citation type="submission" date="2023-09" db="EMBL/GenBank/DDBJ databases">
        <title>Pangenome analysis of Batrachochytrium dendrobatidis and related Chytrids.</title>
        <authorList>
            <person name="Yacoub M.N."/>
            <person name="Stajich J.E."/>
            <person name="James T.Y."/>
        </authorList>
    </citation>
    <scope>NUCLEOTIDE SEQUENCE [LARGE SCALE GENOMIC DNA]</scope>
    <source>
        <strain evidence="9 10">JEL0888</strain>
    </source>
</reference>
<dbReference type="SMART" id="SM00424">
    <property type="entry name" value="STE"/>
    <property type="match status" value="1"/>
</dbReference>
<organism evidence="9 10">
    <name type="scientific">Polyrhizophydium stewartii</name>
    <dbReference type="NCBI Taxonomy" id="2732419"/>
    <lineage>
        <taxon>Eukaryota</taxon>
        <taxon>Fungi</taxon>
        <taxon>Fungi incertae sedis</taxon>
        <taxon>Chytridiomycota</taxon>
        <taxon>Chytridiomycota incertae sedis</taxon>
        <taxon>Chytridiomycetes</taxon>
        <taxon>Rhizophydiales</taxon>
        <taxon>Rhizophydiales incertae sedis</taxon>
        <taxon>Polyrhizophydium</taxon>
    </lineage>
</organism>
<comment type="caution">
    <text evidence="9">The sequence shown here is derived from an EMBL/GenBank/DDBJ whole genome shotgun (WGS) entry which is preliminary data.</text>
</comment>
<feature type="compositionally biased region" description="Low complexity" evidence="7">
    <location>
        <begin position="9"/>
        <end position="20"/>
    </location>
</feature>
<dbReference type="SUPFAM" id="SSF57667">
    <property type="entry name" value="beta-beta-alpha zinc fingers"/>
    <property type="match status" value="1"/>
</dbReference>
<dbReference type="PROSITE" id="PS00028">
    <property type="entry name" value="ZINC_FINGER_C2H2_1"/>
    <property type="match status" value="1"/>
</dbReference>
<gene>
    <name evidence="9" type="ORF">HK105_204173</name>
</gene>
<keyword evidence="4" id="KW-0539">Nucleus</keyword>
<keyword evidence="6" id="KW-0863">Zinc-finger</keyword>
<accession>A0ABR4NA62</accession>
<keyword evidence="6" id="KW-0479">Metal-binding</keyword>
<feature type="compositionally biased region" description="Basic and acidic residues" evidence="7">
    <location>
        <begin position="752"/>
        <end position="762"/>
    </location>
</feature>
<dbReference type="EMBL" id="JADGIZ020000017">
    <property type="protein sequence ID" value="KAL2916417.1"/>
    <property type="molecule type" value="Genomic_DNA"/>
</dbReference>
<dbReference type="PANTHER" id="PTHR47427:SF1">
    <property type="entry name" value="PROTEIN STE12"/>
    <property type="match status" value="1"/>
</dbReference>
<keyword evidence="6" id="KW-0862">Zinc</keyword>
<dbReference type="Pfam" id="PF00096">
    <property type="entry name" value="zf-C2H2"/>
    <property type="match status" value="1"/>
</dbReference>